<dbReference type="InterPro" id="IPR050894">
    <property type="entry name" value="EfeM/EfeO_iron_uptake"/>
</dbReference>
<dbReference type="Pfam" id="PF13473">
    <property type="entry name" value="Cupredoxin_1"/>
    <property type="match status" value="1"/>
</dbReference>
<keyword evidence="3" id="KW-0732">Signal</keyword>
<dbReference type="InterPro" id="IPR018976">
    <property type="entry name" value="Imelysin-like"/>
</dbReference>
<name>A0A9W4E9J5_9ACTN</name>
<dbReference type="Gene3D" id="1.20.1420.20">
    <property type="entry name" value="M75 peptidase, HXXE motif"/>
    <property type="match status" value="1"/>
</dbReference>
<dbReference type="PANTHER" id="PTHR39192">
    <property type="entry name" value="IRON UPTAKE SYSTEM COMPONENT EFEO"/>
    <property type="match status" value="1"/>
</dbReference>
<gene>
    <name evidence="6" type="ORF">SBRY_20516</name>
</gene>
<dbReference type="NCBIfam" id="NF041757">
    <property type="entry name" value="EfeO"/>
    <property type="match status" value="1"/>
</dbReference>
<evidence type="ECO:0000256" key="3">
    <source>
        <dbReference type="ARBA" id="ARBA00022729"/>
    </source>
</evidence>
<dbReference type="CDD" id="cd14656">
    <property type="entry name" value="Imelysin-like_EfeO"/>
    <property type="match status" value="1"/>
</dbReference>
<dbReference type="GO" id="GO:0042597">
    <property type="term" value="C:periplasmic space"/>
    <property type="evidence" value="ECO:0007669"/>
    <property type="project" value="UniProtKB-SubCell"/>
</dbReference>
<comment type="similarity">
    <text evidence="2">Belongs to the EfeM/EfeO family.</text>
</comment>
<comment type="caution">
    <text evidence="6">The sequence shown here is derived from an EMBL/GenBank/DDBJ whole genome shotgun (WGS) entry which is preliminary data.</text>
</comment>
<feature type="domain" description="EfeO-type cupredoxin-like" evidence="5">
    <location>
        <begin position="65"/>
        <end position="145"/>
    </location>
</feature>
<feature type="domain" description="Imelysin-like" evidence="4">
    <location>
        <begin position="173"/>
        <end position="406"/>
    </location>
</feature>
<accession>A0A9W4E9J5</accession>
<dbReference type="AlphaFoldDB" id="A0A9W4E9J5"/>
<dbReference type="PANTHER" id="PTHR39192:SF1">
    <property type="entry name" value="IRON UPTAKE SYSTEM COMPONENT EFEO"/>
    <property type="match status" value="1"/>
</dbReference>
<dbReference type="Pfam" id="PF09375">
    <property type="entry name" value="Peptidase_M75"/>
    <property type="match status" value="1"/>
</dbReference>
<reference evidence="6" key="1">
    <citation type="submission" date="2021-06" db="EMBL/GenBank/DDBJ databases">
        <authorList>
            <person name="Arsene-Ploetze F."/>
        </authorList>
    </citation>
    <scope>NUCLEOTIDE SEQUENCE</scope>
    <source>
        <strain evidence="6">SBRY1</strain>
    </source>
</reference>
<dbReference type="NCBIfam" id="NF007697">
    <property type="entry name" value="PRK10378.1"/>
    <property type="match status" value="1"/>
</dbReference>
<evidence type="ECO:0000259" key="5">
    <source>
        <dbReference type="Pfam" id="PF13473"/>
    </source>
</evidence>
<organism evidence="6 7">
    <name type="scientific">Actinacidiphila bryophytorum</name>
    <dbReference type="NCBI Taxonomy" id="1436133"/>
    <lineage>
        <taxon>Bacteria</taxon>
        <taxon>Bacillati</taxon>
        <taxon>Actinomycetota</taxon>
        <taxon>Actinomycetes</taxon>
        <taxon>Kitasatosporales</taxon>
        <taxon>Streptomycetaceae</taxon>
        <taxon>Actinacidiphila</taxon>
    </lineage>
</organism>
<dbReference type="Proteomes" id="UP001153328">
    <property type="component" value="Unassembled WGS sequence"/>
</dbReference>
<dbReference type="InterPro" id="IPR034981">
    <property type="entry name" value="Imelysin-like_EfeO/Algp7"/>
</dbReference>
<evidence type="ECO:0000256" key="2">
    <source>
        <dbReference type="ARBA" id="ARBA00005989"/>
    </source>
</evidence>
<evidence type="ECO:0000313" key="7">
    <source>
        <dbReference type="Proteomes" id="UP001153328"/>
    </source>
</evidence>
<dbReference type="InterPro" id="IPR038352">
    <property type="entry name" value="Imelysin_sf"/>
</dbReference>
<evidence type="ECO:0000256" key="1">
    <source>
        <dbReference type="ARBA" id="ARBA00004418"/>
    </source>
</evidence>
<dbReference type="EMBL" id="CAJVAX010000012">
    <property type="protein sequence ID" value="CAG7628891.1"/>
    <property type="molecule type" value="Genomic_DNA"/>
</dbReference>
<protein>
    <submittedName>
        <fullName evidence="6">Ferrous iron transport periplasmic protein EfeO</fullName>
    </submittedName>
</protein>
<evidence type="ECO:0000313" key="6">
    <source>
        <dbReference type="EMBL" id="CAG7628891.1"/>
    </source>
</evidence>
<evidence type="ECO:0000259" key="4">
    <source>
        <dbReference type="Pfam" id="PF09375"/>
    </source>
</evidence>
<comment type="subcellular location">
    <subcellularLocation>
        <location evidence="1">Periplasm</location>
    </subcellularLocation>
</comment>
<dbReference type="InterPro" id="IPR053377">
    <property type="entry name" value="Iron_uptake_EfeM/EfeO"/>
</dbReference>
<proteinExistence type="inferred from homology"/>
<keyword evidence="7" id="KW-1185">Reference proteome</keyword>
<dbReference type="InterPro" id="IPR028096">
    <property type="entry name" value="EfeO_Cupredoxin"/>
</dbReference>
<sequence length="413" mass="43698">MTPQPPFRVPAFRHPLQELTVNPRATHRRALACAATVITAGLLLTACGGGKDDSKGSAPAGAKNAGDKSSTVSIGISDKDCAPTPATVPAGTITFDVSNKGSAKVTEAELLDGGKILGEKENLTPGLSGDFTLNLDAGKYQIYCPGAKTEKTDFTVTGAAEKTWKDDPALVTATQQYATWVTGEVKELVAGTDAFTAAVKAGRTDEAKTLYGKARIHYERIEPTAEIWGDIDGRIDGRIDDAATAADFTGFHRIEQSLWEKNSTAGLGVLADQLSADVHDLYTKVQTVEYQPAAIANGATDLVNEIQSSKITGEEERYSHIDLLDFDGNLAGANEAVTVLLPVLKVKDPTLAATVAQRYQATADALKAYAATPGYENSGYVDYRKVTDAQRRVLAQAVDAYAESVSKIAGKIA</sequence>